<dbReference type="OrthoDB" id="270167at2759"/>
<dbReference type="PANTHER" id="PTHR11364">
    <property type="entry name" value="THIOSULFATE SULFERTANSFERASE"/>
    <property type="match status" value="1"/>
</dbReference>
<dbReference type="SUPFAM" id="SSF52821">
    <property type="entry name" value="Rhodanese/Cell cycle control phosphatase"/>
    <property type="match status" value="2"/>
</dbReference>
<dbReference type="Pfam" id="PF00581">
    <property type="entry name" value="Rhodanese"/>
    <property type="match status" value="1"/>
</dbReference>
<proteinExistence type="predicted"/>
<feature type="domain" description="Rhodanese" evidence="4">
    <location>
        <begin position="266"/>
        <end position="355"/>
    </location>
</feature>
<gene>
    <name evidence="5" type="ORF">PV09_07028</name>
</gene>
<dbReference type="AlphaFoldDB" id="A0A0D2A4Z9"/>
<reference evidence="5 6" key="1">
    <citation type="submission" date="2015-01" db="EMBL/GenBank/DDBJ databases">
        <title>The Genome Sequence of Ochroconis gallopava CBS43764.</title>
        <authorList>
            <consortium name="The Broad Institute Genomics Platform"/>
            <person name="Cuomo C."/>
            <person name="de Hoog S."/>
            <person name="Gorbushina A."/>
            <person name="Stielow B."/>
            <person name="Teixiera M."/>
            <person name="Abouelleil A."/>
            <person name="Chapman S.B."/>
            <person name="Priest M."/>
            <person name="Young S.K."/>
            <person name="Wortman J."/>
            <person name="Nusbaum C."/>
            <person name="Birren B."/>
        </authorList>
    </citation>
    <scope>NUCLEOTIDE SEQUENCE [LARGE SCALE GENOMIC DNA]</scope>
    <source>
        <strain evidence="5 6">CBS 43764</strain>
    </source>
</reference>
<evidence type="ECO:0000313" key="5">
    <source>
        <dbReference type="EMBL" id="KIW01550.1"/>
    </source>
</evidence>
<dbReference type="Proteomes" id="UP000053259">
    <property type="component" value="Unassembled WGS sequence"/>
</dbReference>
<sequence length="372" mass="41998">MRLPASRPFIRPPTCASRFVLTPQRRWRSEESPQYSLNNYLVTPHELDLALKKNVHSKLSTAPRIIPLCASWYMPNDPKKRTGLQAFKESRIPRARFFDLDAIKDDQSPYPHMLPTPERFAEAMGELGIRRDDSVVVYDSSDLGIFSAPRVAWTLRVFGHPAVHILNNYKLWVDQGYPTESGEPQPVEAVTYPVPTLDSSKVMTFEELKAKLEKRDDPDAEPLQILDARSEGRWKGKEPEPRPGIPSLQCREKPDHAADLHLGLPSGHMPNSINIPFSDLISARTKAFLPADELRMYFELKNVDPKKPIVSSCGTGVTAAVIDAALTEAGYPEEGRRLYDGSWTEYAQRVKPEEKLIFKTGPIKKEEANGKK</sequence>
<dbReference type="STRING" id="253628.A0A0D2A4Z9"/>
<dbReference type="VEuPathDB" id="FungiDB:PV09_07028"/>
<feature type="compositionally biased region" description="Basic and acidic residues" evidence="3">
    <location>
        <begin position="228"/>
        <end position="241"/>
    </location>
</feature>
<dbReference type="GO" id="GO:0004792">
    <property type="term" value="F:thiosulfate-cyanide sulfurtransferase activity"/>
    <property type="evidence" value="ECO:0007669"/>
    <property type="project" value="TreeGrafter"/>
</dbReference>
<name>A0A0D2A4Z9_9PEZI</name>
<dbReference type="FunFam" id="3.40.250.10:FF:000033">
    <property type="entry name" value="Thiosulfate sulfurtransferase TUM1"/>
    <property type="match status" value="1"/>
</dbReference>
<dbReference type="GeneID" id="27315001"/>
<evidence type="ECO:0000313" key="6">
    <source>
        <dbReference type="Proteomes" id="UP000053259"/>
    </source>
</evidence>
<dbReference type="InterPro" id="IPR001763">
    <property type="entry name" value="Rhodanese-like_dom"/>
</dbReference>
<dbReference type="CDD" id="cd01448">
    <property type="entry name" value="TST_Repeat_1"/>
    <property type="match status" value="1"/>
</dbReference>
<feature type="domain" description="Rhodanese" evidence="4">
    <location>
        <begin position="85"/>
        <end position="181"/>
    </location>
</feature>
<dbReference type="InParanoid" id="A0A0D2A4Z9"/>
<dbReference type="FunCoup" id="A0A0D2A4Z9">
    <property type="interactions" value="455"/>
</dbReference>
<dbReference type="PANTHER" id="PTHR11364:SF27">
    <property type="entry name" value="SULFURTRANSFERASE"/>
    <property type="match status" value="1"/>
</dbReference>
<dbReference type="InterPro" id="IPR036873">
    <property type="entry name" value="Rhodanese-like_dom_sf"/>
</dbReference>
<dbReference type="GO" id="GO:0005739">
    <property type="term" value="C:mitochondrion"/>
    <property type="evidence" value="ECO:0007669"/>
    <property type="project" value="TreeGrafter"/>
</dbReference>
<dbReference type="Gene3D" id="3.40.250.10">
    <property type="entry name" value="Rhodanese-like domain"/>
    <property type="match status" value="2"/>
</dbReference>
<dbReference type="CDD" id="cd01449">
    <property type="entry name" value="TST_Repeat_2"/>
    <property type="match status" value="1"/>
</dbReference>
<dbReference type="InterPro" id="IPR045078">
    <property type="entry name" value="TST/MPST-like"/>
</dbReference>
<keyword evidence="6" id="KW-1185">Reference proteome</keyword>
<dbReference type="SMART" id="SM00450">
    <property type="entry name" value="RHOD"/>
    <property type="match status" value="2"/>
</dbReference>
<accession>A0A0D2A4Z9</accession>
<keyword evidence="2" id="KW-0677">Repeat</keyword>
<keyword evidence="1" id="KW-0808">Transferase</keyword>
<dbReference type="EMBL" id="KN847554">
    <property type="protein sequence ID" value="KIW01550.1"/>
    <property type="molecule type" value="Genomic_DNA"/>
</dbReference>
<dbReference type="RefSeq" id="XP_016211419.1">
    <property type="nucleotide sequence ID" value="XM_016360742.1"/>
</dbReference>
<evidence type="ECO:0000256" key="3">
    <source>
        <dbReference type="SAM" id="MobiDB-lite"/>
    </source>
</evidence>
<dbReference type="PROSITE" id="PS50206">
    <property type="entry name" value="RHODANESE_3"/>
    <property type="match status" value="2"/>
</dbReference>
<organism evidence="5 6">
    <name type="scientific">Verruconis gallopava</name>
    <dbReference type="NCBI Taxonomy" id="253628"/>
    <lineage>
        <taxon>Eukaryota</taxon>
        <taxon>Fungi</taxon>
        <taxon>Dikarya</taxon>
        <taxon>Ascomycota</taxon>
        <taxon>Pezizomycotina</taxon>
        <taxon>Dothideomycetes</taxon>
        <taxon>Pleosporomycetidae</taxon>
        <taxon>Venturiales</taxon>
        <taxon>Sympoventuriaceae</taxon>
        <taxon>Verruconis</taxon>
    </lineage>
</organism>
<protein>
    <recommendedName>
        <fullName evidence="4">Rhodanese domain-containing protein</fullName>
    </recommendedName>
</protein>
<evidence type="ECO:0000256" key="1">
    <source>
        <dbReference type="ARBA" id="ARBA00022679"/>
    </source>
</evidence>
<feature type="region of interest" description="Disordered" evidence="3">
    <location>
        <begin position="213"/>
        <end position="251"/>
    </location>
</feature>
<evidence type="ECO:0000259" key="4">
    <source>
        <dbReference type="PROSITE" id="PS50206"/>
    </source>
</evidence>
<evidence type="ECO:0000256" key="2">
    <source>
        <dbReference type="ARBA" id="ARBA00022737"/>
    </source>
</evidence>